<dbReference type="SMART" id="SM00830">
    <property type="entry name" value="CM_2"/>
    <property type="match status" value="1"/>
</dbReference>
<dbReference type="NCBIfam" id="TIGR01803">
    <property type="entry name" value="CM-like"/>
    <property type="match status" value="1"/>
</dbReference>
<protein>
    <submittedName>
        <fullName evidence="2">4-amino-4-deoxychorismate mutase</fullName>
    </submittedName>
</protein>
<dbReference type="InterPro" id="IPR002701">
    <property type="entry name" value="CM_II_prokaryot"/>
</dbReference>
<dbReference type="InterPro" id="IPR008241">
    <property type="entry name" value="Isochorismate_pyruvate-lyase"/>
</dbReference>
<dbReference type="SUPFAM" id="SSF48600">
    <property type="entry name" value="Chorismate mutase II"/>
    <property type="match status" value="1"/>
</dbReference>
<dbReference type="Pfam" id="PF01817">
    <property type="entry name" value="CM_2"/>
    <property type="match status" value="1"/>
</dbReference>
<dbReference type="InterPro" id="IPR036263">
    <property type="entry name" value="Chorismate_II_sf"/>
</dbReference>
<organism evidence="2 3">
    <name type="scientific">Nocardiopsis gilva YIM 90087</name>
    <dbReference type="NCBI Taxonomy" id="1235441"/>
    <lineage>
        <taxon>Bacteria</taxon>
        <taxon>Bacillati</taxon>
        <taxon>Actinomycetota</taxon>
        <taxon>Actinomycetes</taxon>
        <taxon>Streptosporangiales</taxon>
        <taxon>Nocardiopsidaceae</taxon>
        <taxon>Nocardiopsis</taxon>
    </lineage>
</organism>
<sequence>MELDGIDGRLLKIIRERIDCCVRIAHHKREHDIPMMQPHRIGIVQDRAARYGEDHGVDPDFLRRLYDLIIGETCRVEDLVMGNTSAR</sequence>
<dbReference type="KEGG" id="ngv:CDO52_20870"/>
<evidence type="ECO:0000313" key="3">
    <source>
        <dbReference type="Proteomes" id="UP000215005"/>
    </source>
</evidence>
<dbReference type="GO" id="GO:0004106">
    <property type="term" value="F:chorismate mutase activity"/>
    <property type="evidence" value="ECO:0007669"/>
    <property type="project" value="InterPro"/>
</dbReference>
<gene>
    <name evidence="2" type="ORF">CDO52_20870</name>
</gene>
<dbReference type="GO" id="GO:0046417">
    <property type="term" value="P:chorismate metabolic process"/>
    <property type="evidence" value="ECO:0007669"/>
    <property type="project" value="InterPro"/>
</dbReference>
<dbReference type="PROSITE" id="PS51168">
    <property type="entry name" value="CHORISMATE_MUT_2"/>
    <property type="match status" value="1"/>
</dbReference>
<feature type="domain" description="Chorismate mutase" evidence="1">
    <location>
        <begin position="1"/>
        <end position="81"/>
    </location>
</feature>
<dbReference type="Proteomes" id="UP000215005">
    <property type="component" value="Chromosome"/>
</dbReference>
<evidence type="ECO:0000313" key="2">
    <source>
        <dbReference type="EMBL" id="ASU84918.1"/>
    </source>
</evidence>
<evidence type="ECO:0000259" key="1">
    <source>
        <dbReference type="PROSITE" id="PS51168"/>
    </source>
</evidence>
<dbReference type="EMBL" id="CP022753">
    <property type="protein sequence ID" value="ASU84918.1"/>
    <property type="molecule type" value="Genomic_DNA"/>
</dbReference>
<accession>A0A223S9X1</accession>
<dbReference type="AlphaFoldDB" id="A0A223S9X1"/>
<reference evidence="2 3" key="1">
    <citation type="submission" date="2017-08" db="EMBL/GenBank/DDBJ databases">
        <title>The complete genome sequence of Nocardiopsis gilva YIM 90087.</title>
        <authorList>
            <person name="Yin M."/>
            <person name="Tang S."/>
        </authorList>
    </citation>
    <scope>NUCLEOTIDE SEQUENCE [LARGE SCALE GENOMIC DNA]</scope>
    <source>
        <strain evidence="2 3">YIM 90087</strain>
    </source>
</reference>
<keyword evidence="3" id="KW-1185">Reference proteome</keyword>
<dbReference type="GO" id="GO:0016835">
    <property type="term" value="F:carbon-oxygen lyase activity"/>
    <property type="evidence" value="ECO:0007669"/>
    <property type="project" value="InterPro"/>
</dbReference>
<dbReference type="GO" id="GO:0009697">
    <property type="term" value="P:salicylic acid biosynthetic process"/>
    <property type="evidence" value="ECO:0007669"/>
    <property type="project" value="InterPro"/>
</dbReference>
<dbReference type="InterPro" id="IPR036979">
    <property type="entry name" value="CM_dom_sf"/>
</dbReference>
<proteinExistence type="predicted"/>
<dbReference type="Gene3D" id="1.20.59.10">
    <property type="entry name" value="Chorismate mutase"/>
    <property type="match status" value="1"/>
</dbReference>
<name>A0A223S9X1_9ACTN</name>